<evidence type="ECO:0000259" key="3">
    <source>
        <dbReference type="Pfam" id="PF26640"/>
    </source>
</evidence>
<sequence>MRLINVQTFALEEFFNEQVPPYAILSHTWGNDEDEVSFRDITERNTGDASWPVKFKGCCERAEKDGFTHAWIDTCCIDKTNSVELGEAINSMFRWYSNASVCYVYFSDVTTDDRKQLPSQISSSRWFQRGWTLQELLAPRRLLFFNSQWVDIGSKAQWTGLIETITGISRAFLLGRRPLSEASIAQRMSWASKRTTKRKEDIAYCLLGIFNIMMPMIYGEGDHAFIRLQREIIRETRDDSIFAWGLKSAGPVSTEPQEMISAGIFAPSPASFIGSGHILSLERESKCRTAFGFDRGYIRGNFPLYTRQDGQLFAKLSCGPETKCVEGQIVGIPLYHEAPGEEYYIRPEGRYAQLLPDIEVVSFTPIIYIKTERQRASTTTATNQSCFFIEDPINAGLKLIEVEPQDCWWKEDSQIVMENDTAGKTIQRAWARFRHEREGSSDFLVLLESRVQGSQIKIRSHIMTSSQTTALRDLAEQRNRMRKAAFGKKVATDGVTTIHIKTEQDTTEQGMFVVKLTKATALPSVTVNGTFELELRAVASGLERVAKRRDEILLEIEHFNQQRGTTLTWDSIRSHLDAIDEEKCVLEKIGKSQMEWTKEGYTFARQANSLAEAALANGYVPVLEKKLIKDKTMGLVTQYSLLLAAAAGLPFSSADGQYRSRPDLTVPKLNITVPAPDANGSEYVFVAPYANTIPQPGAYIYRKDGDLVWSGVGYYSGFVANFHPTTYNGKTVLQGFQGTMDQNHGEGVGQHVLLDQNYEHLISTRTGNHHIPSIHEFTVVNDKTALVEIYLPTIANLTLWGGNSSQQWLGNGLFQEFDIATGELVFEWNSLDYLDPADSLNALGSSASNSGLSSAQTWDYVHINSIDKDNDGNYLVSSRHFSTIFKINGTDGSIIWQLGGNHSTFTQDFTFGFQHDARWRSQSGNIDVISFFDNSGNGEITFNNVSRALFVQLNHTDNTATVIRKATAPYGLEANSQGNTQLLANDNLFVSWGSAGAFTQFNADNEILYHAFIEDAVSYRGFLANWTGTPSEAPALAAYVDSANTTRLYVSWNGDTETKVWRFYQVQEGETQYLGEQSRTSFETSFLWESEYSPANDVKFYAEAIGDNGDVLVKTLPSLATSFTEITE</sequence>
<dbReference type="InterPro" id="IPR010730">
    <property type="entry name" value="HET"/>
</dbReference>
<dbReference type="InterPro" id="IPR039535">
    <property type="entry name" value="ASST-like"/>
</dbReference>
<dbReference type="PANTHER" id="PTHR10622:SF10">
    <property type="entry name" value="HET DOMAIN-CONTAINING PROTEIN"/>
    <property type="match status" value="1"/>
</dbReference>
<gene>
    <name evidence="4" type="ORF">F9C07_2287256</name>
</gene>
<keyword evidence="1" id="KW-0472">Membrane</keyword>
<dbReference type="VEuPathDB" id="FungiDB:AFLA_014038"/>
<reference evidence="5" key="1">
    <citation type="journal article" date="2021" name="G3 (Bethesda)">
        <title>Chromosome assembled and annotated genome sequence of Aspergillus flavus NRRL 3357.</title>
        <authorList>
            <person name="Skerker J.M."/>
            <person name="Pianalto K.M."/>
            <person name="Mondo S.J."/>
            <person name="Yang K."/>
            <person name="Arkin A.P."/>
            <person name="Keller N.P."/>
            <person name="Grigoriev I.V."/>
            <person name="Louise Glass N.L."/>
        </authorList>
    </citation>
    <scope>NUCLEOTIDE SEQUENCE [LARGE SCALE GENOMIC DNA]</scope>
    <source>
        <strain evidence="5">ATCC 200026 / FGSC A1120 / IAM 13836 / NRRL 3357 / JCM 12722 / SRRC 167</strain>
    </source>
</reference>
<evidence type="ECO:0000313" key="5">
    <source>
        <dbReference type="Proteomes" id="UP000596276"/>
    </source>
</evidence>
<feature type="domain" description="Heterokaryon incompatibility" evidence="2">
    <location>
        <begin position="22"/>
        <end position="113"/>
    </location>
</feature>
<dbReference type="PANTHER" id="PTHR10622">
    <property type="entry name" value="HET DOMAIN-CONTAINING PROTEIN"/>
    <property type="match status" value="1"/>
</dbReference>
<dbReference type="VEuPathDB" id="FungiDB:F9C07_2287256"/>
<keyword evidence="1" id="KW-1133">Transmembrane helix</keyword>
<accession>A0A7U2R303</accession>
<dbReference type="Pfam" id="PF14269">
    <property type="entry name" value="Arylsulfotran_2"/>
    <property type="match status" value="1"/>
</dbReference>
<dbReference type="AlphaFoldDB" id="A0A7U2R303"/>
<evidence type="ECO:0000313" key="4">
    <source>
        <dbReference type="EMBL" id="QRD92650.1"/>
    </source>
</evidence>
<dbReference type="Proteomes" id="UP000596276">
    <property type="component" value="Chromosome 8"/>
</dbReference>
<organism evidence="4 5">
    <name type="scientific">Aspergillus flavus (strain ATCC 200026 / FGSC A1120 / IAM 13836 / NRRL 3357 / JCM 12722 / SRRC 167)</name>
    <dbReference type="NCBI Taxonomy" id="332952"/>
    <lineage>
        <taxon>Eukaryota</taxon>
        <taxon>Fungi</taxon>
        <taxon>Dikarya</taxon>
        <taxon>Ascomycota</taxon>
        <taxon>Pezizomycotina</taxon>
        <taxon>Eurotiomycetes</taxon>
        <taxon>Eurotiomycetidae</taxon>
        <taxon>Eurotiales</taxon>
        <taxon>Aspergillaceae</taxon>
        <taxon>Aspergillus</taxon>
        <taxon>Aspergillus subgen. Circumdati</taxon>
    </lineage>
</organism>
<feature type="transmembrane region" description="Helical" evidence="1">
    <location>
        <begin position="202"/>
        <end position="219"/>
    </location>
</feature>
<dbReference type="InterPro" id="IPR058525">
    <property type="entry name" value="DUF8212"/>
</dbReference>
<proteinExistence type="predicted"/>
<evidence type="ECO:0000256" key="1">
    <source>
        <dbReference type="SAM" id="Phobius"/>
    </source>
</evidence>
<dbReference type="VEuPathDB" id="FungiDB:AFLA_014039"/>
<dbReference type="Pfam" id="PF06985">
    <property type="entry name" value="HET"/>
    <property type="match status" value="1"/>
</dbReference>
<feature type="domain" description="DUF8212" evidence="3">
    <location>
        <begin position="223"/>
        <end position="255"/>
    </location>
</feature>
<dbReference type="EMBL" id="CP044616">
    <property type="protein sequence ID" value="QRD92650.1"/>
    <property type="molecule type" value="Genomic_DNA"/>
</dbReference>
<keyword evidence="1" id="KW-0812">Transmembrane</keyword>
<dbReference type="Pfam" id="PF26640">
    <property type="entry name" value="DUF8212"/>
    <property type="match status" value="1"/>
</dbReference>
<keyword evidence="5" id="KW-1185">Reference proteome</keyword>
<evidence type="ECO:0000259" key="2">
    <source>
        <dbReference type="Pfam" id="PF06985"/>
    </source>
</evidence>
<name>A0A7U2R303_ASPFN</name>
<protein>
    <submittedName>
        <fullName evidence="4">ASST-domain-containing protein</fullName>
    </submittedName>
</protein>